<dbReference type="Proteomes" id="UP001165063">
    <property type="component" value="Unassembled WGS sequence"/>
</dbReference>
<evidence type="ECO:0000313" key="7">
    <source>
        <dbReference type="Proteomes" id="UP001165063"/>
    </source>
</evidence>
<dbReference type="EMBL" id="BSXU01000091">
    <property type="protein sequence ID" value="GMG19249.1"/>
    <property type="molecule type" value="Genomic_DNA"/>
</dbReference>
<comment type="subunit">
    <text evidence="3">Component of the pre-66S ribosomal particle.</text>
</comment>
<evidence type="ECO:0000256" key="2">
    <source>
        <dbReference type="ARBA" id="ARBA00007861"/>
    </source>
</evidence>
<dbReference type="CDD" id="cd22858">
    <property type="entry name" value="Nsa1"/>
    <property type="match status" value="1"/>
</dbReference>
<keyword evidence="7" id="KW-1185">Reference proteome</keyword>
<dbReference type="GO" id="GO:0030687">
    <property type="term" value="C:preribosome, large subunit precursor"/>
    <property type="evidence" value="ECO:0007669"/>
    <property type="project" value="TreeGrafter"/>
</dbReference>
<dbReference type="InterPro" id="IPR036322">
    <property type="entry name" value="WD40_repeat_dom_sf"/>
</dbReference>
<dbReference type="InterPro" id="IPR037379">
    <property type="entry name" value="WDR74/Nsa1"/>
</dbReference>
<evidence type="ECO:0000256" key="3">
    <source>
        <dbReference type="ARBA" id="ARBA00011187"/>
    </source>
</evidence>
<name>A0A9W6YSE4_AMBMO</name>
<dbReference type="AlphaFoldDB" id="A0A9W6YSE4"/>
<reference evidence="6" key="1">
    <citation type="submission" date="2023-04" db="EMBL/GenBank/DDBJ databases">
        <title>Ambrosiozyma monospora NBRC 1965.</title>
        <authorList>
            <person name="Ichikawa N."/>
            <person name="Sato H."/>
            <person name="Tonouchi N."/>
        </authorList>
    </citation>
    <scope>NUCLEOTIDE SEQUENCE</scope>
    <source>
        <strain evidence="6">NBRC 1965</strain>
    </source>
</reference>
<dbReference type="SUPFAM" id="SSF50978">
    <property type="entry name" value="WD40 repeat-like"/>
    <property type="match status" value="1"/>
</dbReference>
<dbReference type="PANTHER" id="PTHR16038">
    <property type="entry name" value="NOP SEVEN ASSOCIATED PROTEIN 1"/>
    <property type="match status" value="1"/>
</dbReference>
<dbReference type="GO" id="GO:0005730">
    <property type="term" value="C:nucleolus"/>
    <property type="evidence" value="ECO:0007669"/>
    <property type="project" value="InterPro"/>
</dbReference>
<organism evidence="6 7">
    <name type="scientific">Ambrosiozyma monospora</name>
    <name type="common">Yeast</name>
    <name type="synonym">Endomycopsis monosporus</name>
    <dbReference type="NCBI Taxonomy" id="43982"/>
    <lineage>
        <taxon>Eukaryota</taxon>
        <taxon>Fungi</taxon>
        <taxon>Dikarya</taxon>
        <taxon>Ascomycota</taxon>
        <taxon>Saccharomycotina</taxon>
        <taxon>Pichiomycetes</taxon>
        <taxon>Pichiales</taxon>
        <taxon>Pichiaceae</taxon>
        <taxon>Ambrosiozyma</taxon>
    </lineage>
</organism>
<dbReference type="PANTHER" id="PTHR16038:SF4">
    <property type="entry name" value="WD REPEAT-CONTAINING PROTEIN 74"/>
    <property type="match status" value="1"/>
</dbReference>
<feature type="compositionally biased region" description="Acidic residues" evidence="5">
    <location>
        <begin position="354"/>
        <end position="373"/>
    </location>
</feature>
<comment type="caution">
    <text evidence="6">The sequence shown here is derived from an EMBL/GenBank/DDBJ whole genome shotgun (WGS) entry which is preliminary data.</text>
</comment>
<gene>
    <name evidence="6" type="ORF">Amon01_000031800</name>
</gene>
<dbReference type="InterPro" id="IPR015943">
    <property type="entry name" value="WD40/YVTN_repeat-like_dom_sf"/>
</dbReference>
<protein>
    <recommendedName>
        <fullName evidence="4">Ribosome biogenesis protein NSA1</fullName>
    </recommendedName>
</protein>
<comment type="function">
    <text evidence="1">Involved in the biogenesis of the 60S ribosomal subunit.</text>
</comment>
<dbReference type="Gene3D" id="2.130.10.10">
    <property type="entry name" value="YVTN repeat-like/Quinoprotein amine dehydrogenase"/>
    <property type="match status" value="1"/>
</dbReference>
<sequence length="399" mass="45103">MKILATADDSGSLKLLECFRGTDTSKQTATQPTSITIHCTESRSTKILQFIVFENKYIIATRLGGSICIYNLSDYELVNKFGGLTSDDKENFISLFQLEDLCYACTNNGQVIIIKPDVEEKQKEKYPIKIQLPGCSKGNVNCFKNDPYHEQVFGYGGKENDLKLVKLSTKSPEKIETLFKAKNVKNSKLDLRVPIHITKLDFVKPANEKDFNVITVTRYGQLRIYDSSKSRKPVASMKISEHSIISLLRVSNEEIVCSDDHTTIAKYSTVDGRLLGKFKGSVGSIQASCQLGKVIATGGLDRYVRVFDLDSRECIVKCYMTSHISGVLILEDDKNVQEEVEAAEREKRARTEDKEGDDNASEESEQESSDEEEMWARLETNKVVEKRKRRKLELKAFKK</sequence>
<dbReference type="OrthoDB" id="18388at2759"/>
<evidence type="ECO:0000256" key="5">
    <source>
        <dbReference type="SAM" id="MobiDB-lite"/>
    </source>
</evidence>
<evidence type="ECO:0000313" key="6">
    <source>
        <dbReference type="EMBL" id="GMG19249.1"/>
    </source>
</evidence>
<comment type="similarity">
    <text evidence="2">Belongs to the NSA1 family.</text>
</comment>
<feature type="compositionally biased region" description="Basic and acidic residues" evidence="5">
    <location>
        <begin position="340"/>
        <end position="353"/>
    </location>
</feature>
<accession>A0A9W6YSE4</accession>
<dbReference type="GO" id="GO:0042273">
    <property type="term" value="P:ribosomal large subunit biogenesis"/>
    <property type="evidence" value="ECO:0007669"/>
    <property type="project" value="InterPro"/>
</dbReference>
<evidence type="ECO:0000256" key="1">
    <source>
        <dbReference type="ARBA" id="ARBA00002889"/>
    </source>
</evidence>
<evidence type="ECO:0000256" key="4">
    <source>
        <dbReference type="ARBA" id="ARBA00014234"/>
    </source>
</evidence>
<feature type="region of interest" description="Disordered" evidence="5">
    <location>
        <begin position="340"/>
        <end position="376"/>
    </location>
</feature>
<proteinExistence type="inferred from homology"/>